<dbReference type="GO" id="GO:0008410">
    <property type="term" value="F:CoA-transferase activity"/>
    <property type="evidence" value="ECO:0007669"/>
    <property type="project" value="InterPro"/>
</dbReference>
<evidence type="ECO:0000313" key="2">
    <source>
        <dbReference type="EMBL" id="QUI25783.1"/>
    </source>
</evidence>
<dbReference type="Proteomes" id="UP000683246">
    <property type="component" value="Chromosome"/>
</dbReference>
<keyword evidence="3" id="KW-1185">Reference proteome</keyword>
<dbReference type="SMART" id="SM00882">
    <property type="entry name" value="CoA_trans"/>
    <property type="match status" value="1"/>
</dbReference>
<reference evidence="2" key="1">
    <citation type="submission" date="2020-07" db="EMBL/GenBank/DDBJ databases">
        <title>Vallitalea pronyensis genome.</title>
        <authorList>
            <person name="Postec A."/>
        </authorList>
    </citation>
    <scope>NUCLEOTIDE SEQUENCE</scope>
    <source>
        <strain evidence="2">FatNI3</strain>
    </source>
</reference>
<dbReference type="InterPro" id="IPR004165">
    <property type="entry name" value="CoA_trans_fam_I"/>
</dbReference>
<name>A0A8J8SJP3_9FIRM</name>
<dbReference type="SUPFAM" id="SSF100950">
    <property type="entry name" value="NagB/RpiA/CoA transferase-like"/>
    <property type="match status" value="1"/>
</dbReference>
<organism evidence="2 3">
    <name type="scientific">Vallitalea pronyensis</name>
    <dbReference type="NCBI Taxonomy" id="1348613"/>
    <lineage>
        <taxon>Bacteria</taxon>
        <taxon>Bacillati</taxon>
        <taxon>Bacillota</taxon>
        <taxon>Clostridia</taxon>
        <taxon>Lachnospirales</taxon>
        <taxon>Vallitaleaceae</taxon>
        <taxon>Vallitalea</taxon>
    </lineage>
</organism>
<dbReference type="EMBL" id="CP058649">
    <property type="protein sequence ID" value="QUI25783.1"/>
    <property type="molecule type" value="Genomic_DNA"/>
</dbReference>
<evidence type="ECO:0000313" key="3">
    <source>
        <dbReference type="Proteomes" id="UP000683246"/>
    </source>
</evidence>
<sequence>MQDGLVIMIGGFLACGTSEKMIDFIIEQGIKDLTIISSDTSFVDKGTGRLIANRQVKKVIASHIGTNPMTGQLMNSGDMEVELVPQGTLVERIRAGGYGLGGVLTPTGVGTMVAEGKEVMTINDKDYLLEMPLKADIAILSGSVVDSFGNTLYKGTTRNFNPIIAMAAKHVIVEADQLVEPGDIDPEYIMTPGVLVDYIIKGGHDD</sequence>
<proteinExistence type="predicted"/>
<dbReference type="AlphaFoldDB" id="A0A8J8SJP3"/>
<dbReference type="InterPro" id="IPR012792">
    <property type="entry name" value="3-oxoacid_CoA-transf_A"/>
</dbReference>
<dbReference type="Gene3D" id="3.40.1080.10">
    <property type="entry name" value="Glutaconate Coenzyme A-transferase"/>
    <property type="match status" value="1"/>
</dbReference>
<dbReference type="PANTHER" id="PTHR13707:SF60">
    <property type="entry name" value="ACETATE COA-TRANSFERASE SUBUNIT ALPHA"/>
    <property type="match status" value="1"/>
</dbReference>
<dbReference type="InterPro" id="IPR037171">
    <property type="entry name" value="NagB/RpiA_transferase-like"/>
</dbReference>
<gene>
    <name evidence="2" type="ORF">HZI73_18010</name>
</gene>
<accession>A0A8J8SJP3</accession>
<protein>
    <submittedName>
        <fullName evidence="2">3-oxoacid CoA-transferase subunit A</fullName>
    </submittedName>
</protein>
<dbReference type="PANTHER" id="PTHR13707">
    <property type="entry name" value="KETOACID-COENZYME A TRANSFERASE"/>
    <property type="match status" value="1"/>
</dbReference>
<keyword evidence="1" id="KW-0808">Transferase</keyword>
<dbReference type="KEGG" id="vpy:HZI73_18010"/>
<dbReference type="Pfam" id="PF01144">
    <property type="entry name" value="CoA_trans"/>
    <property type="match status" value="1"/>
</dbReference>
<dbReference type="NCBIfam" id="TIGR02429">
    <property type="entry name" value="pcaI_scoA_fam"/>
    <property type="match status" value="1"/>
</dbReference>
<evidence type="ECO:0000256" key="1">
    <source>
        <dbReference type="ARBA" id="ARBA00022679"/>
    </source>
</evidence>